<evidence type="ECO:0000313" key="8">
    <source>
        <dbReference type="Proteomes" id="UP000318307"/>
    </source>
</evidence>
<dbReference type="RefSeq" id="WP_144685645.1">
    <property type="nucleotide sequence ID" value="NZ_VLLC01000021.1"/>
</dbReference>
<evidence type="ECO:0000256" key="3">
    <source>
        <dbReference type="ARBA" id="ARBA00023237"/>
    </source>
</evidence>
<protein>
    <submittedName>
        <fullName evidence="7">Outer membrane protein OmpA-like peptidoglycan-associated protein</fullName>
    </submittedName>
</protein>
<comment type="subcellular location">
    <subcellularLocation>
        <location evidence="1">Cell outer membrane</location>
    </subcellularLocation>
</comment>
<feature type="signal peptide" evidence="5">
    <location>
        <begin position="1"/>
        <end position="22"/>
    </location>
</feature>
<feature type="chain" id="PRO_5022104989" evidence="5">
    <location>
        <begin position="23"/>
        <end position="315"/>
    </location>
</feature>
<evidence type="ECO:0000256" key="4">
    <source>
        <dbReference type="PROSITE-ProRule" id="PRU00473"/>
    </source>
</evidence>
<reference evidence="7 8" key="1">
    <citation type="submission" date="2019-07" db="EMBL/GenBank/DDBJ databases">
        <title>Genome sequencing of 100 strains of the haloalkaliphilic chemolithoautotrophic sulfur-oxidizing bacterium Thioalkalivibrio.</title>
        <authorList>
            <person name="Muyzer G."/>
        </authorList>
    </citation>
    <scope>NUCLEOTIDE SEQUENCE [LARGE SCALE GENOMIC DNA]</scope>
    <source>
        <strain evidence="7 8">ASO4-4</strain>
    </source>
</reference>
<evidence type="ECO:0000256" key="2">
    <source>
        <dbReference type="ARBA" id="ARBA00023136"/>
    </source>
</evidence>
<dbReference type="Proteomes" id="UP000318307">
    <property type="component" value="Unassembled WGS sequence"/>
</dbReference>
<evidence type="ECO:0000313" key="7">
    <source>
        <dbReference type="EMBL" id="TWI68575.1"/>
    </source>
</evidence>
<dbReference type="SUPFAM" id="SSF103088">
    <property type="entry name" value="OmpA-like"/>
    <property type="match status" value="1"/>
</dbReference>
<keyword evidence="2 4" id="KW-0472">Membrane</keyword>
<sequence>MEKLKKLFFVMFIAVFPLTAFAQDNDTGIISIYEGSRVVYDDQIGFEEFSQLVSEDSVITIEGIIRRQWCQAPDGRSPLEVIKNYEAAIKSMGGELLFITRDPQSIEIDNEKITKYFNMHRKNRGLATNVVSYNQFPAGMSEFLAARITAPGKEYYLTIASGRGHSAARQADRTYFEIVTLEVEAMELGKVTLDSLREGIALYGKVPVYNFHFETGSAEVLSESAEALQIVYEFMAQSPAERYYVVGHTDNVGSYEMNHKLSYARANAVVRRLVDEYGVDINQIKPVGVGPVSPIFSNSSEEGKARNRRVEIVKR</sequence>
<dbReference type="GO" id="GO:0009279">
    <property type="term" value="C:cell outer membrane"/>
    <property type="evidence" value="ECO:0007669"/>
    <property type="project" value="UniProtKB-SubCell"/>
</dbReference>
<dbReference type="Gene3D" id="3.30.1330.60">
    <property type="entry name" value="OmpA-like domain"/>
    <property type="match status" value="1"/>
</dbReference>
<evidence type="ECO:0000256" key="1">
    <source>
        <dbReference type="ARBA" id="ARBA00004442"/>
    </source>
</evidence>
<evidence type="ECO:0000259" key="6">
    <source>
        <dbReference type="PROSITE" id="PS51123"/>
    </source>
</evidence>
<dbReference type="CDD" id="cd07185">
    <property type="entry name" value="OmpA_C-like"/>
    <property type="match status" value="1"/>
</dbReference>
<dbReference type="OrthoDB" id="9805566at2"/>
<dbReference type="AlphaFoldDB" id="A0A562RHM0"/>
<dbReference type="InterPro" id="IPR006665">
    <property type="entry name" value="OmpA-like"/>
</dbReference>
<dbReference type="EMBL" id="VLLC01000021">
    <property type="protein sequence ID" value="TWI68575.1"/>
    <property type="molecule type" value="Genomic_DNA"/>
</dbReference>
<accession>A0A562RHM0</accession>
<dbReference type="InterPro" id="IPR036737">
    <property type="entry name" value="OmpA-like_sf"/>
</dbReference>
<dbReference type="InterPro" id="IPR006664">
    <property type="entry name" value="OMP_bac"/>
</dbReference>
<keyword evidence="5" id="KW-0732">Signal</keyword>
<keyword evidence="8" id="KW-1185">Reference proteome</keyword>
<dbReference type="PROSITE" id="PS51123">
    <property type="entry name" value="OMPA_2"/>
    <property type="match status" value="1"/>
</dbReference>
<dbReference type="PANTHER" id="PTHR30329:SF21">
    <property type="entry name" value="LIPOPROTEIN YIAD-RELATED"/>
    <property type="match status" value="1"/>
</dbReference>
<feature type="domain" description="OmpA-like" evidence="6">
    <location>
        <begin position="200"/>
        <end position="315"/>
    </location>
</feature>
<name>A0A562RHM0_9BACT</name>
<evidence type="ECO:0000256" key="5">
    <source>
        <dbReference type="SAM" id="SignalP"/>
    </source>
</evidence>
<gene>
    <name evidence="7" type="ORF">LZ24_02548</name>
</gene>
<comment type="caution">
    <text evidence="7">The sequence shown here is derived from an EMBL/GenBank/DDBJ whole genome shotgun (WGS) entry which is preliminary data.</text>
</comment>
<dbReference type="Pfam" id="PF00691">
    <property type="entry name" value="OmpA"/>
    <property type="match status" value="1"/>
</dbReference>
<organism evidence="7 8">
    <name type="scientific">Desulfobotulus alkaliphilus</name>
    <dbReference type="NCBI Taxonomy" id="622671"/>
    <lineage>
        <taxon>Bacteria</taxon>
        <taxon>Pseudomonadati</taxon>
        <taxon>Thermodesulfobacteriota</taxon>
        <taxon>Desulfobacteria</taxon>
        <taxon>Desulfobacterales</taxon>
        <taxon>Desulfobacteraceae</taxon>
        <taxon>Desulfobotulus</taxon>
    </lineage>
</organism>
<proteinExistence type="predicted"/>
<dbReference type="PANTHER" id="PTHR30329">
    <property type="entry name" value="STATOR ELEMENT OF FLAGELLAR MOTOR COMPLEX"/>
    <property type="match status" value="1"/>
</dbReference>
<keyword evidence="3" id="KW-0998">Cell outer membrane</keyword>
<dbReference type="InterPro" id="IPR050330">
    <property type="entry name" value="Bact_OuterMem_StrucFunc"/>
</dbReference>
<dbReference type="PRINTS" id="PR01021">
    <property type="entry name" value="OMPADOMAIN"/>
</dbReference>